<protein>
    <recommendedName>
        <fullName evidence="4">Secreted protein</fullName>
    </recommendedName>
</protein>
<dbReference type="GeneTree" id="ENSGT00980000199842"/>
<dbReference type="Ensembl" id="ENSCJAT00000126038.1">
    <property type="protein sequence ID" value="ENSCJAP00000086242.1"/>
    <property type="gene ID" value="ENSCJAG00000079298.1"/>
</dbReference>
<reference evidence="2" key="3">
    <citation type="submission" date="2025-09" db="UniProtKB">
        <authorList>
            <consortium name="Ensembl"/>
        </authorList>
    </citation>
    <scope>IDENTIFICATION</scope>
</reference>
<keyword evidence="3" id="KW-1185">Reference proteome</keyword>
<feature type="chain" id="PRO_5035151770" description="Secreted protein" evidence="1">
    <location>
        <begin position="21"/>
        <end position="91"/>
    </location>
</feature>
<keyword evidence="1" id="KW-0732">Signal</keyword>
<evidence type="ECO:0008006" key="4">
    <source>
        <dbReference type="Google" id="ProtNLM"/>
    </source>
</evidence>
<accession>A0A8I3W4B3</accession>
<sequence length="91" mass="10344">MALQRVVDFFFFFLFCFVLFFETEFHSCCPGWSAMVPSQLTATSASWVQAFSCPSLLSSWDYRCAPPRPANFCIFSRDGVSPCWPGFSQSL</sequence>
<reference evidence="2" key="2">
    <citation type="submission" date="2025-08" db="UniProtKB">
        <authorList>
            <consortium name="Ensembl"/>
        </authorList>
    </citation>
    <scope>IDENTIFICATION</scope>
</reference>
<evidence type="ECO:0000313" key="3">
    <source>
        <dbReference type="Proteomes" id="UP000008225"/>
    </source>
</evidence>
<reference evidence="2 3" key="1">
    <citation type="submission" date="2009-03" db="EMBL/GenBank/DDBJ databases">
        <authorList>
            <person name="Warren W."/>
            <person name="Ye L."/>
            <person name="Minx P."/>
            <person name="Worley K."/>
            <person name="Gibbs R."/>
            <person name="Wilson R.K."/>
        </authorList>
    </citation>
    <scope>NUCLEOTIDE SEQUENCE [LARGE SCALE GENOMIC DNA]</scope>
</reference>
<organism evidence="2 3">
    <name type="scientific">Callithrix jacchus</name>
    <name type="common">White-tufted-ear marmoset</name>
    <name type="synonym">Simia Jacchus</name>
    <dbReference type="NCBI Taxonomy" id="9483"/>
    <lineage>
        <taxon>Eukaryota</taxon>
        <taxon>Metazoa</taxon>
        <taxon>Chordata</taxon>
        <taxon>Craniata</taxon>
        <taxon>Vertebrata</taxon>
        <taxon>Euteleostomi</taxon>
        <taxon>Mammalia</taxon>
        <taxon>Eutheria</taxon>
        <taxon>Euarchontoglires</taxon>
        <taxon>Primates</taxon>
        <taxon>Haplorrhini</taxon>
        <taxon>Platyrrhini</taxon>
        <taxon>Cebidae</taxon>
        <taxon>Callitrichinae</taxon>
        <taxon>Callithrix</taxon>
        <taxon>Callithrix</taxon>
    </lineage>
</organism>
<dbReference type="AlphaFoldDB" id="A0A8I3W4B3"/>
<evidence type="ECO:0000256" key="1">
    <source>
        <dbReference type="SAM" id="SignalP"/>
    </source>
</evidence>
<dbReference type="Proteomes" id="UP000008225">
    <property type="component" value="Chromosome 8"/>
</dbReference>
<feature type="signal peptide" evidence="1">
    <location>
        <begin position="1"/>
        <end position="20"/>
    </location>
</feature>
<proteinExistence type="predicted"/>
<evidence type="ECO:0000313" key="2">
    <source>
        <dbReference type="Ensembl" id="ENSCJAP00000086242.1"/>
    </source>
</evidence>
<name>A0A8I3W4B3_CALJA</name>
<dbReference type="OMA" id="HPANFCR"/>